<name>J0K5S7_HELPX</name>
<sequence length="40" mass="5047">MIFLKVVSIYRLKHKIREIFYRLKSSFTFRLKINYIIRIV</sequence>
<reference evidence="1 2" key="1">
    <citation type="submission" date="2012-04" db="EMBL/GenBank/DDBJ databases">
        <title>Genome sequence of Helicobacter pylori Hp A-9.</title>
        <authorList>
            <person name="Blanchard T.G."/>
            <person name="Czinn S.J."/>
            <person name="McCracken C."/>
            <person name="Abolude K."/>
            <person name="Maroo A."/>
            <person name="Santana-Cruz I."/>
            <person name="Tallon L.J."/>
            <person name="Ficke F.W.F."/>
        </authorList>
    </citation>
    <scope>NUCLEOTIDE SEQUENCE [LARGE SCALE GENOMIC DNA]</scope>
    <source>
        <strain evidence="1 2">Hp A-9</strain>
    </source>
</reference>
<gene>
    <name evidence="1" type="ORF">HPHPA9_0096</name>
</gene>
<accession>J0K5S7</accession>
<dbReference type="AlphaFoldDB" id="J0K5S7"/>
<proteinExistence type="predicted"/>
<protein>
    <submittedName>
        <fullName evidence="1">Uncharacterized protein</fullName>
    </submittedName>
</protein>
<dbReference type="EMBL" id="AKOC01000001">
    <property type="protein sequence ID" value="EJB45955.1"/>
    <property type="molecule type" value="Genomic_DNA"/>
</dbReference>
<organism evidence="1 2">
    <name type="scientific">Helicobacter pylori Hp A-9</name>
    <dbReference type="NCBI Taxonomy" id="992034"/>
    <lineage>
        <taxon>Bacteria</taxon>
        <taxon>Pseudomonadati</taxon>
        <taxon>Campylobacterota</taxon>
        <taxon>Epsilonproteobacteria</taxon>
        <taxon>Campylobacterales</taxon>
        <taxon>Helicobacteraceae</taxon>
        <taxon>Helicobacter</taxon>
    </lineage>
</organism>
<dbReference type="Proteomes" id="UP000005483">
    <property type="component" value="Unassembled WGS sequence"/>
</dbReference>
<comment type="caution">
    <text evidence="1">The sequence shown here is derived from an EMBL/GenBank/DDBJ whole genome shotgun (WGS) entry which is preliminary data.</text>
</comment>
<evidence type="ECO:0000313" key="2">
    <source>
        <dbReference type="Proteomes" id="UP000005483"/>
    </source>
</evidence>
<evidence type="ECO:0000313" key="1">
    <source>
        <dbReference type="EMBL" id="EJB45955.1"/>
    </source>
</evidence>